<dbReference type="GO" id="GO:0006526">
    <property type="term" value="P:L-arginine biosynthetic process"/>
    <property type="evidence" value="ECO:0007669"/>
    <property type="project" value="InterPro"/>
</dbReference>
<dbReference type="PANTHER" id="PTHR30602:SF12">
    <property type="entry name" value="AMINO-ACID ACETYLTRANSFERASE NAGS1, CHLOROPLASTIC-RELATED"/>
    <property type="match status" value="1"/>
</dbReference>
<dbReference type="SUPFAM" id="SSF53633">
    <property type="entry name" value="Carbamate kinase-like"/>
    <property type="match status" value="1"/>
</dbReference>
<accession>A0A9K3H0Q7</accession>
<dbReference type="GO" id="GO:0004042">
    <property type="term" value="F:L-glutamate N-acetyltransferase activity"/>
    <property type="evidence" value="ECO:0007669"/>
    <property type="project" value="InterPro"/>
</dbReference>
<name>A0A9K3H0Q7_HELAN</name>
<evidence type="ECO:0000313" key="3">
    <source>
        <dbReference type="EMBL" id="KAF5762942.1"/>
    </source>
</evidence>
<dbReference type="InterPro" id="IPR010167">
    <property type="entry name" value="NH2A_AcTrfase"/>
</dbReference>
<keyword evidence="1 3" id="KW-0808">Transferase</keyword>
<dbReference type="Proteomes" id="UP000215914">
    <property type="component" value="Unassembled WGS sequence"/>
</dbReference>
<dbReference type="AlphaFoldDB" id="A0A9K3H0Q7"/>
<keyword evidence="2 3" id="KW-0012">Acyltransferase</keyword>
<dbReference type="Gene3D" id="3.40.1160.10">
    <property type="entry name" value="Acetylglutamate kinase-like"/>
    <property type="match status" value="1"/>
</dbReference>
<dbReference type="EMBL" id="MNCJ02000330">
    <property type="protein sequence ID" value="KAF5762942.1"/>
    <property type="molecule type" value="Genomic_DNA"/>
</dbReference>
<evidence type="ECO:0000256" key="1">
    <source>
        <dbReference type="ARBA" id="ARBA00022679"/>
    </source>
</evidence>
<sequence length="134" mass="14985">MVWESNLFLFQGNMYRLISFKLKMDVNQNTLEDTELPTGRIRLMIKAKLSPGPSLCGIRGHGEKRRLHFNVSVASGNFLVAKGRGVVEGIHYEVTGEVKKVDVHRKCERLDFDSIVILSNLGYSSSGGVLNCNM</sequence>
<evidence type="ECO:0000313" key="4">
    <source>
        <dbReference type="Proteomes" id="UP000215914"/>
    </source>
</evidence>
<protein>
    <submittedName>
        <fullName evidence="3">Amino-acid N-acetyltransferase</fullName>
        <ecNumber evidence="3">2.3.1.1</ecNumber>
    </submittedName>
</protein>
<evidence type="ECO:0000256" key="2">
    <source>
        <dbReference type="ARBA" id="ARBA00023315"/>
    </source>
</evidence>
<reference evidence="3" key="2">
    <citation type="submission" date="2020-06" db="EMBL/GenBank/DDBJ databases">
        <title>Helianthus annuus Genome sequencing and assembly Release 2.</title>
        <authorList>
            <person name="Gouzy J."/>
            <person name="Langlade N."/>
            <person name="Munos S."/>
        </authorList>
    </citation>
    <scope>NUCLEOTIDE SEQUENCE</scope>
    <source>
        <tissue evidence="3">Leaves</tissue>
    </source>
</reference>
<dbReference type="Gramene" id="mRNA:HanXRQr2_Chr15g0674571">
    <property type="protein sequence ID" value="mRNA:HanXRQr2_Chr15g0674571"/>
    <property type="gene ID" value="HanXRQr2_Chr15g0674571"/>
</dbReference>
<proteinExistence type="predicted"/>
<dbReference type="EC" id="2.3.1.1" evidence="3"/>
<reference evidence="3" key="1">
    <citation type="journal article" date="2017" name="Nature">
        <title>The sunflower genome provides insights into oil metabolism, flowering and Asterid evolution.</title>
        <authorList>
            <person name="Badouin H."/>
            <person name="Gouzy J."/>
            <person name="Grassa C.J."/>
            <person name="Murat F."/>
            <person name="Staton S.E."/>
            <person name="Cottret L."/>
            <person name="Lelandais-Briere C."/>
            <person name="Owens G.L."/>
            <person name="Carrere S."/>
            <person name="Mayjonade B."/>
            <person name="Legrand L."/>
            <person name="Gill N."/>
            <person name="Kane N.C."/>
            <person name="Bowers J.E."/>
            <person name="Hubner S."/>
            <person name="Bellec A."/>
            <person name="Berard A."/>
            <person name="Berges H."/>
            <person name="Blanchet N."/>
            <person name="Boniface M.C."/>
            <person name="Brunel D."/>
            <person name="Catrice O."/>
            <person name="Chaidir N."/>
            <person name="Claudel C."/>
            <person name="Donnadieu C."/>
            <person name="Faraut T."/>
            <person name="Fievet G."/>
            <person name="Helmstetter N."/>
            <person name="King M."/>
            <person name="Knapp S.J."/>
            <person name="Lai Z."/>
            <person name="Le Paslier M.C."/>
            <person name="Lippi Y."/>
            <person name="Lorenzon L."/>
            <person name="Mandel J.R."/>
            <person name="Marage G."/>
            <person name="Marchand G."/>
            <person name="Marquand E."/>
            <person name="Bret-Mestries E."/>
            <person name="Morien E."/>
            <person name="Nambeesan S."/>
            <person name="Nguyen T."/>
            <person name="Pegot-Espagnet P."/>
            <person name="Pouilly N."/>
            <person name="Raftis F."/>
            <person name="Sallet E."/>
            <person name="Schiex T."/>
            <person name="Thomas J."/>
            <person name="Vandecasteele C."/>
            <person name="Vares D."/>
            <person name="Vear F."/>
            <person name="Vautrin S."/>
            <person name="Crespi M."/>
            <person name="Mangin B."/>
            <person name="Burke J.M."/>
            <person name="Salse J."/>
            <person name="Munos S."/>
            <person name="Vincourt P."/>
            <person name="Rieseberg L.H."/>
            <person name="Langlade N.B."/>
        </authorList>
    </citation>
    <scope>NUCLEOTIDE SEQUENCE</scope>
    <source>
        <tissue evidence="3">Leaves</tissue>
    </source>
</reference>
<organism evidence="3 4">
    <name type="scientific">Helianthus annuus</name>
    <name type="common">Common sunflower</name>
    <dbReference type="NCBI Taxonomy" id="4232"/>
    <lineage>
        <taxon>Eukaryota</taxon>
        <taxon>Viridiplantae</taxon>
        <taxon>Streptophyta</taxon>
        <taxon>Embryophyta</taxon>
        <taxon>Tracheophyta</taxon>
        <taxon>Spermatophyta</taxon>
        <taxon>Magnoliopsida</taxon>
        <taxon>eudicotyledons</taxon>
        <taxon>Gunneridae</taxon>
        <taxon>Pentapetalae</taxon>
        <taxon>asterids</taxon>
        <taxon>campanulids</taxon>
        <taxon>Asterales</taxon>
        <taxon>Asteraceae</taxon>
        <taxon>Asteroideae</taxon>
        <taxon>Heliantheae alliance</taxon>
        <taxon>Heliantheae</taxon>
        <taxon>Helianthus</taxon>
    </lineage>
</organism>
<comment type="caution">
    <text evidence="3">The sequence shown here is derived from an EMBL/GenBank/DDBJ whole genome shotgun (WGS) entry which is preliminary data.</text>
</comment>
<dbReference type="GO" id="GO:0005737">
    <property type="term" value="C:cytoplasm"/>
    <property type="evidence" value="ECO:0007669"/>
    <property type="project" value="InterPro"/>
</dbReference>
<gene>
    <name evidence="3" type="ORF">HanXRQr2_Chr15g0674571</name>
</gene>
<dbReference type="InterPro" id="IPR036393">
    <property type="entry name" value="AceGlu_kinase-like_sf"/>
</dbReference>
<dbReference type="PANTHER" id="PTHR30602">
    <property type="entry name" value="AMINO-ACID ACETYLTRANSFERASE"/>
    <property type="match status" value="1"/>
</dbReference>
<keyword evidence="4" id="KW-1185">Reference proteome</keyword>